<dbReference type="Pfam" id="PF04994">
    <property type="entry name" value="TfoX_C"/>
    <property type="match status" value="1"/>
</dbReference>
<keyword evidence="3" id="KW-1185">Reference proteome</keyword>
<comment type="caution">
    <text evidence="2">The sequence shown here is derived from an EMBL/GenBank/DDBJ whole genome shotgun (WGS) entry which is preliminary data.</text>
</comment>
<gene>
    <name evidence="2" type="ORF">GCM10010946_14900</name>
</gene>
<dbReference type="EMBL" id="BMYU01000003">
    <property type="protein sequence ID" value="GGX37822.1"/>
    <property type="molecule type" value="Genomic_DNA"/>
</dbReference>
<evidence type="ECO:0000259" key="1">
    <source>
        <dbReference type="Pfam" id="PF04994"/>
    </source>
</evidence>
<organism evidence="2 3">
    <name type="scientific">Undibacterium squillarum</name>
    <dbReference type="NCBI Taxonomy" id="1131567"/>
    <lineage>
        <taxon>Bacteria</taxon>
        <taxon>Pseudomonadati</taxon>
        <taxon>Pseudomonadota</taxon>
        <taxon>Betaproteobacteria</taxon>
        <taxon>Burkholderiales</taxon>
        <taxon>Oxalobacteraceae</taxon>
        <taxon>Undibacterium</taxon>
    </lineage>
</organism>
<accession>A0ABQ2XXI6</accession>
<proteinExistence type="predicted"/>
<dbReference type="Gene3D" id="1.10.150.20">
    <property type="entry name" value="5' to 3' exonuclease, C-terminal subdomain"/>
    <property type="match status" value="1"/>
</dbReference>
<dbReference type="Proteomes" id="UP000653343">
    <property type="component" value="Unassembled WGS sequence"/>
</dbReference>
<dbReference type="RefSeq" id="WP_189356445.1">
    <property type="nucleotide sequence ID" value="NZ_BMYU01000003.1"/>
</dbReference>
<protein>
    <recommendedName>
        <fullName evidence="1">TfoX C-terminal domain-containing protein</fullName>
    </recommendedName>
</protein>
<sequence>MTHPEKLAGLGPKSLHMLQAIGIESTSAFLAADVYLLYAQLKARFPVTSLNMLYAMIGAQENRHWTSVKQERRTEILLKLDQMGLAPRKKA</sequence>
<name>A0ABQ2XXI6_9BURK</name>
<evidence type="ECO:0000313" key="2">
    <source>
        <dbReference type="EMBL" id="GGX37822.1"/>
    </source>
</evidence>
<evidence type="ECO:0000313" key="3">
    <source>
        <dbReference type="Proteomes" id="UP000653343"/>
    </source>
</evidence>
<reference evidence="3" key="1">
    <citation type="journal article" date="2019" name="Int. J. Syst. Evol. Microbiol.">
        <title>The Global Catalogue of Microorganisms (GCM) 10K type strain sequencing project: providing services to taxonomists for standard genome sequencing and annotation.</title>
        <authorList>
            <consortium name="The Broad Institute Genomics Platform"/>
            <consortium name="The Broad Institute Genome Sequencing Center for Infectious Disease"/>
            <person name="Wu L."/>
            <person name="Ma J."/>
        </authorList>
    </citation>
    <scope>NUCLEOTIDE SEQUENCE [LARGE SCALE GENOMIC DNA]</scope>
    <source>
        <strain evidence="3">KCTC 23917</strain>
    </source>
</reference>
<dbReference type="InterPro" id="IPR007077">
    <property type="entry name" value="TfoX_C"/>
</dbReference>
<feature type="domain" description="TfoX C-terminal" evidence="1">
    <location>
        <begin position="6"/>
        <end position="79"/>
    </location>
</feature>